<name>A0A0E3R6Z9_METBA</name>
<dbReference type="Gene3D" id="2.160.20.10">
    <property type="entry name" value="Single-stranded right-handed beta-helix, Pectin lyase-like"/>
    <property type="match status" value="1"/>
</dbReference>
<dbReference type="PATRIC" id="fig|1434106.5.peg.3677"/>
<gene>
    <name evidence="5" type="ORF">MSBR2_2877</name>
</gene>
<feature type="domain" description="Periplasmic copper-binding protein NosD beta helix" evidence="4">
    <location>
        <begin position="4"/>
        <end position="174"/>
    </location>
</feature>
<keyword evidence="2" id="KW-0677">Repeat</keyword>
<evidence type="ECO:0000256" key="2">
    <source>
        <dbReference type="ARBA" id="ARBA00022737"/>
    </source>
</evidence>
<dbReference type="InterPro" id="IPR051550">
    <property type="entry name" value="SCF-Subunits/Alg-Epimerases"/>
</dbReference>
<dbReference type="InterPro" id="IPR007742">
    <property type="entry name" value="NosD_dom"/>
</dbReference>
<sequence>MLLLKADNITISGFKILGATDPIHSGIYLSSCRNCTIDNNKLLNNGLGIYTLYSSGNIISNNTVTNNEEYGIAIQSSKDNLLSGNTASDSSRGIHFGNSDGNTFSDNTVQNNSVYGFYICPRSDRNLIYNNYFNNTNMTIKNGEGNSYNITKTSGTNIVGGSYIAGNFWGKPDGTGFSQTAVDKDGDGIADSAYKNITHSTYSDYLPLVEHK</sequence>
<dbReference type="SUPFAM" id="SSF51126">
    <property type="entry name" value="Pectin lyase-like"/>
    <property type="match status" value="1"/>
</dbReference>
<dbReference type="SMART" id="SM00710">
    <property type="entry name" value="PbH1"/>
    <property type="match status" value="5"/>
</dbReference>
<reference evidence="5 6" key="1">
    <citation type="submission" date="2014-07" db="EMBL/GenBank/DDBJ databases">
        <title>Methanogenic archaea and the global carbon cycle.</title>
        <authorList>
            <person name="Henriksen J.R."/>
            <person name="Luke J."/>
            <person name="Reinhart S."/>
            <person name="Benedict M.N."/>
            <person name="Youngblut N.D."/>
            <person name="Metcalf M.E."/>
            <person name="Whitaker R.J."/>
            <person name="Metcalf W.W."/>
        </authorList>
    </citation>
    <scope>NUCLEOTIDE SEQUENCE [LARGE SCALE GENOMIC DNA]</scope>
    <source>
        <strain evidence="5 6">227</strain>
    </source>
</reference>
<dbReference type="InterPro" id="IPR006626">
    <property type="entry name" value="PbH1"/>
</dbReference>
<evidence type="ECO:0000256" key="1">
    <source>
        <dbReference type="ARBA" id="ARBA00004906"/>
    </source>
</evidence>
<evidence type="ECO:0000313" key="5">
    <source>
        <dbReference type="EMBL" id="AKB59393.1"/>
    </source>
</evidence>
<dbReference type="NCBIfam" id="TIGR03804">
    <property type="entry name" value="para_beta_helix"/>
    <property type="match status" value="3"/>
</dbReference>
<dbReference type="HOGENOM" id="CLU_082637_0_0_2"/>
<evidence type="ECO:0000259" key="4">
    <source>
        <dbReference type="Pfam" id="PF05048"/>
    </source>
</evidence>
<protein>
    <submittedName>
        <fullName evidence="5">Surface layer protein B</fullName>
    </submittedName>
</protein>
<proteinExistence type="predicted"/>
<keyword evidence="3" id="KW-0833">Ubl conjugation pathway</keyword>
<evidence type="ECO:0000256" key="3">
    <source>
        <dbReference type="ARBA" id="ARBA00022786"/>
    </source>
</evidence>
<dbReference type="AlphaFoldDB" id="A0A0E3R6Z9"/>
<dbReference type="Proteomes" id="UP000033079">
    <property type="component" value="Chromosome"/>
</dbReference>
<dbReference type="InterPro" id="IPR012334">
    <property type="entry name" value="Pectin_lyas_fold"/>
</dbReference>
<dbReference type="PANTHER" id="PTHR22990">
    <property type="entry name" value="F-BOX ONLY PROTEIN"/>
    <property type="match status" value="1"/>
</dbReference>
<dbReference type="PANTHER" id="PTHR22990:SF15">
    <property type="entry name" value="F-BOX ONLY PROTEIN 10"/>
    <property type="match status" value="1"/>
</dbReference>
<dbReference type="InterPro" id="IPR022441">
    <property type="entry name" value="Para_beta_helix_rpt-2"/>
</dbReference>
<dbReference type="KEGG" id="mbar:MSBR2_2877"/>
<dbReference type="InterPro" id="IPR011050">
    <property type="entry name" value="Pectin_lyase_fold/virulence"/>
</dbReference>
<evidence type="ECO:0000313" key="6">
    <source>
        <dbReference type="Proteomes" id="UP000033079"/>
    </source>
</evidence>
<dbReference type="Pfam" id="PF05048">
    <property type="entry name" value="NosD"/>
    <property type="match status" value="1"/>
</dbReference>
<dbReference type="EMBL" id="CP009530">
    <property type="protein sequence ID" value="AKB59393.1"/>
    <property type="molecule type" value="Genomic_DNA"/>
</dbReference>
<comment type="pathway">
    <text evidence="1">Protein modification; protein ubiquitination.</text>
</comment>
<accession>A0A0E3R6Z9</accession>
<organism evidence="5 6">
    <name type="scientific">Methanosarcina barkeri 227</name>
    <dbReference type="NCBI Taxonomy" id="1434106"/>
    <lineage>
        <taxon>Archaea</taxon>
        <taxon>Methanobacteriati</taxon>
        <taxon>Methanobacteriota</taxon>
        <taxon>Stenosarchaea group</taxon>
        <taxon>Methanomicrobia</taxon>
        <taxon>Methanosarcinales</taxon>
        <taxon>Methanosarcinaceae</taxon>
        <taxon>Methanosarcina</taxon>
    </lineage>
</organism>